<sequence length="88" mass="9163">MDSMAYITSARKCCEGSQAWVMQAPSRYGQLGCGRARGRSGLGDSSPAHLQSPVAPVSGEPGKNVEAEPTEPAVEASQGQGPQEDWGD</sequence>
<protein>
    <submittedName>
        <fullName evidence="2">Ribosomal protein L22/L17, conserved site</fullName>
    </submittedName>
</protein>
<feature type="region of interest" description="Disordered" evidence="1">
    <location>
        <begin position="33"/>
        <end position="88"/>
    </location>
</feature>
<keyword evidence="3" id="KW-1185">Reference proteome</keyword>
<reference evidence="2 3" key="1">
    <citation type="journal article" date="2014" name="Nat. Commun.">
        <title>Multiple recent horizontal transfers of a large genomic region in cheese making fungi.</title>
        <authorList>
            <person name="Cheeseman K."/>
            <person name="Ropars J."/>
            <person name="Renault P."/>
            <person name="Dupont J."/>
            <person name="Gouzy J."/>
            <person name="Branca A."/>
            <person name="Abraham A.L."/>
            <person name="Ceppi M."/>
            <person name="Conseiller E."/>
            <person name="Debuchy R."/>
            <person name="Malagnac F."/>
            <person name="Goarin A."/>
            <person name="Silar P."/>
            <person name="Lacoste S."/>
            <person name="Sallet E."/>
            <person name="Bensimon A."/>
            <person name="Giraud T."/>
            <person name="Brygoo Y."/>
        </authorList>
    </citation>
    <scope>NUCLEOTIDE SEQUENCE [LARGE SCALE GENOMIC DNA]</scope>
    <source>
        <strain evidence="3">FM 013</strain>
    </source>
</reference>
<dbReference type="EMBL" id="HG793144">
    <property type="protein sequence ID" value="CRL24192.1"/>
    <property type="molecule type" value="Genomic_DNA"/>
</dbReference>
<keyword evidence="2" id="KW-0687">Ribonucleoprotein</keyword>
<dbReference type="Proteomes" id="UP000053732">
    <property type="component" value="Unassembled WGS sequence"/>
</dbReference>
<keyword evidence="2" id="KW-0689">Ribosomal protein</keyword>
<organism evidence="2 3">
    <name type="scientific">Penicillium camemberti (strain FM 013)</name>
    <dbReference type="NCBI Taxonomy" id="1429867"/>
    <lineage>
        <taxon>Eukaryota</taxon>
        <taxon>Fungi</taxon>
        <taxon>Dikarya</taxon>
        <taxon>Ascomycota</taxon>
        <taxon>Pezizomycotina</taxon>
        <taxon>Eurotiomycetes</taxon>
        <taxon>Eurotiomycetidae</taxon>
        <taxon>Eurotiales</taxon>
        <taxon>Aspergillaceae</taxon>
        <taxon>Penicillium</taxon>
    </lineage>
</organism>
<accession>A0A0G4PD24</accession>
<proteinExistence type="predicted"/>
<evidence type="ECO:0000313" key="2">
    <source>
        <dbReference type="EMBL" id="CRL24192.1"/>
    </source>
</evidence>
<dbReference type="GO" id="GO:0005840">
    <property type="term" value="C:ribosome"/>
    <property type="evidence" value="ECO:0007669"/>
    <property type="project" value="UniProtKB-KW"/>
</dbReference>
<name>A0A0G4PD24_PENC3</name>
<gene>
    <name evidence="2" type="ORF">PCAMFM013_S011g000186</name>
</gene>
<dbReference type="AlphaFoldDB" id="A0A0G4PD24"/>
<evidence type="ECO:0000256" key="1">
    <source>
        <dbReference type="SAM" id="MobiDB-lite"/>
    </source>
</evidence>
<evidence type="ECO:0000313" key="3">
    <source>
        <dbReference type="Proteomes" id="UP000053732"/>
    </source>
</evidence>